<dbReference type="PIRSF" id="PIRSF000193">
    <property type="entry name" value="Pyrrol-5-carb_rd"/>
    <property type="match status" value="1"/>
</dbReference>
<dbReference type="InterPro" id="IPR008927">
    <property type="entry name" value="6-PGluconate_DH-like_C_sf"/>
</dbReference>
<dbReference type="PANTHER" id="PTHR11645">
    <property type="entry name" value="PYRROLINE-5-CARBOXYLATE REDUCTASE"/>
    <property type="match status" value="1"/>
</dbReference>
<evidence type="ECO:0000256" key="4">
    <source>
        <dbReference type="PIRSR" id="PIRSR000193-1"/>
    </source>
</evidence>
<dbReference type="AlphaFoldDB" id="A0A7K4HQC4"/>
<protein>
    <submittedName>
        <fullName evidence="6">NAD(P)-binding domain-containing protein</fullName>
    </submittedName>
</protein>
<feature type="domain" description="Pyrroline-5-carboxylate reductase catalytic N-terminal" evidence="5">
    <location>
        <begin position="6"/>
        <end position="98"/>
    </location>
</feature>
<evidence type="ECO:0000256" key="1">
    <source>
        <dbReference type="ARBA" id="ARBA00005525"/>
    </source>
</evidence>
<dbReference type="GO" id="GO:0004735">
    <property type="term" value="F:pyrroline-5-carboxylate reductase activity"/>
    <property type="evidence" value="ECO:0007669"/>
    <property type="project" value="InterPro"/>
</dbReference>
<dbReference type="Proteomes" id="UP000570823">
    <property type="component" value="Unassembled WGS sequence"/>
</dbReference>
<comment type="caution">
    <text evidence="6">The sequence shown here is derived from an EMBL/GenBank/DDBJ whole genome shotgun (WGS) entry which is preliminary data.</text>
</comment>
<dbReference type="InterPro" id="IPR028939">
    <property type="entry name" value="P5C_Rdtase_cat_N"/>
</dbReference>
<dbReference type="InterPro" id="IPR000304">
    <property type="entry name" value="Pyrroline-COOH_reductase"/>
</dbReference>
<evidence type="ECO:0000256" key="2">
    <source>
        <dbReference type="ARBA" id="ARBA00022857"/>
    </source>
</evidence>
<proteinExistence type="inferred from homology"/>
<keyword evidence="7" id="KW-1185">Reference proteome</keyword>
<dbReference type="SUPFAM" id="SSF51735">
    <property type="entry name" value="NAD(P)-binding Rossmann-fold domains"/>
    <property type="match status" value="1"/>
</dbReference>
<dbReference type="Gene3D" id="3.40.50.720">
    <property type="entry name" value="NAD(P)-binding Rossmann-like Domain"/>
    <property type="match status" value="1"/>
</dbReference>
<dbReference type="InterPro" id="IPR036291">
    <property type="entry name" value="NAD(P)-bd_dom_sf"/>
</dbReference>
<comment type="similarity">
    <text evidence="1">Belongs to the pyrroline-5-carboxylate reductase family.</text>
</comment>
<name>A0A7K4HQC4_9EURY</name>
<evidence type="ECO:0000256" key="3">
    <source>
        <dbReference type="ARBA" id="ARBA00023002"/>
    </source>
</evidence>
<keyword evidence="2 4" id="KW-0521">NADP</keyword>
<dbReference type="SUPFAM" id="SSF48179">
    <property type="entry name" value="6-phosphogluconate dehydrogenase C-terminal domain-like"/>
    <property type="match status" value="1"/>
</dbReference>
<keyword evidence="3" id="KW-0560">Oxidoreductase</keyword>
<dbReference type="PANTHER" id="PTHR11645:SF0">
    <property type="entry name" value="PYRROLINE-5-CARBOXYLATE REDUCTASE 3"/>
    <property type="match status" value="1"/>
</dbReference>
<dbReference type="EMBL" id="JABXWR010000001">
    <property type="protein sequence ID" value="NVO67110.1"/>
    <property type="molecule type" value="Genomic_DNA"/>
</dbReference>
<dbReference type="Pfam" id="PF03807">
    <property type="entry name" value="F420_oxidored"/>
    <property type="match status" value="1"/>
</dbReference>
<dbReference type="Gene3D" id="1.10.3730.10">
    <property type="entry name" value="ProC C-terminal domain-like"/>
    <property type="match status" value="1"/>
</dbReference>
<evidence type="ECO:0000313" key="6">
    <source>
        <dbReference type="EMBL" id="NVO67110.1"/>
    </source>
</evidence>
<dbReference type="RefSeq" id="WP_176788737.1">
    <property type="nucleotide sequence ID" value="NZ_JABXWR010000001.1"/>
</dbReference>
<dbReference type="OrthoDB" id="116692at2157"/>
<feature type="binding site" evidence="4">
    <location>
        <begin position="71"/>
        <end position="74"/>
    </location>
    <ligand>
        <name>NADP(+)</name>
        <dbReference type="ChEBI" id="CHEBI:58349"/>
    </ligand>
</feature>
<organism evidence="6 7">
    <name type="scientific">Methanofollis tationis</name>
    <dbReference type="NCBI Taxonomy" id="81417"/>
    <lineage>
        <taxon>Archaea</taxon>
        <taxon>Methanobacteriati</taxon>
        <taxon>Methanobacteriota</taxon>
        <taxon>Stenosarchaea group</taxon>
        <taxon>Methanomicrobia</taxon>
        <taxon>Methanomicrobiales</taxon>
        <taxon>Methanomicrobiaceae</taxon>
        <taxon>Methanofollis</taxon>
    </lineage>
</organism>
<gene>
    <name evidence="6" type="ORF">HWN36_07260</name>
</gene>
<accession>A0A7K4HQC4</accession>
<evidence type="ECO:0000313" key="7">
    <source>
        <dbReference type="Proteomes" id="UP000570823"/>
    </source>
</evidence>
<dbReference type="GO" id="GO:0055129">
    <property type="term" value="P:L-proline biosynthetic process"/>
    <property type="evidence" value="ECO:0007669"/>
    <property type="project" value="TreeGrafter"/>
</dbReference>
<sequence>MEDISVGFIGGGRVTGIILAGWKRGGQMPGRVVVSETDPAALAVLKERFPEIEAAGDDPTVPASADIVVLALHPPAIGAVLQAITPALRGGAMLVSLAPKWRIGAIAAVLGAARPVVRMIPNAPSVVGMGYNPFACSPGLRPEECERFVRLFAPLGETVETDEEKLEAYALLTAMGPTYFWFQWYELLDLADSFGLSPEEARTGLFAMVAGALRTMTDAGLSPAQVMDLVPVHPIAGGEEEIRRLYRENLRDLYQKLAG</sequence>
<reference evidence="6 7" key="1">
    <citation type="submission" date="2020-06" db="EMBL/GenBank/DDBJ databases">
        <title>Methanofollis fontis sp. nov., a methanogen isolated from marine sediments near a cold seep at Four-Way Closure Ridge offshore southwestern Taiwan.</title>
        <authorList>
            <person name="Chen S.-C."/>
            <person name="Teng N.-H."/>
            <person name="Lin Y.-S."/>
            <person name="Lai M.-C."/>
            <person name="Chen H.-H."/>
            <person name="Wang C.-C."/>
        </authorList>
    </citation>
    <scope>NUCLEOTIDE SEQUENCE [LARGE SCALE GENOMIC DNA]</scope>
    <source>
        <strain evidence="6 7">DSM 2702</strain>
    </source>
</reference>
<evidence type="ECO:0000259" key="5">
    <source>
        <dbReference type="Pfam" id="PF03807"/>
    </source>
</evidence>